<gene>
    <name evidence="2" type="ORF">BC936DRAFT_148524</name>
</gene>
<dbReference type="OrthoDB" id="2443600at2759"/>
<evidence type="ECO:0000313" key="2">
    <source>
        <dbReference type="EMBL" id="RUP51360.1"/>
    </source>
</evidence>
<comment type="caution">
    <text evidence="2">The sequence shown here is derived from an EMBL/GenBank/DDBJ whole genome shotgun (WGS) entry which is preliminary data.</text>
</comment>
<dbReference type="AlphaFoldDB" id="A0A433DKH9"/>
<keyword evidence="1" id="KW-0472">Membrane</keyword>
<dbReference type="EMBL" id="RBNI01000769">
    <property type="protein sequence ID" value="RUP51360.1"/>
    <property type="molecule type" value="Genomic_DNA"/>
</dbReference>
<keyword evidence="1" id="KW-0812">Transmembrane</keyword>
<feature type="transmembrane region" description="Helical" evidence="1">
    <location>
        <begin position="110"/>
        <end position="128"/>
    </location>
</feature>
<evidence type="ECO:0000256" key="1">
    <source>
        <dbReference type="SAM" id="Phobius"/>
    </source>
</evidence>
<name>A0A433DKH9_9FUNG</name>
<keyword evidence="3" id="KW-1185">Reference proteome</keyword>
<proteinExistence type="predicted"/>
<accession>A0A433DKH9</accession>
<reference evidence="2 3" key="1">
    <citation type="journal article" date="2018" name="New Phytol.">
        <title>Phylogenomics of Endogonaceae and evolution of mycorrhizas within Mucoromycota.</title>
        <authorList>
            <person name="Chang Y."/>
            <person name="Desiro A."/>
            <person name="Na H."/>
            <person name="Sandor L."/>
            <person name="Lipzen A."/>
            <person name="Clum A."/>
            <person name="Barry K."/>
            <person name="Grigoriev I.V."/>
            <person name="Martin F.M."/>
            <person name="Stajich J.E."/>
            <person name="Smith M.E."/>
            <person name="Bonito G."/>
            <person name="Spatafora J.W."/>
        </authorList>
    </citation>
    <scope>NUCLEOTIDE SEQUENCE [LARGE SCALE GENOMIC DNA]</scope>
    <source>
        <strain evidence="2 3">GMNB39</strain>
    </source>
</reference>
<keyword evidence="1" id="KW-1133">Transmembrane helix</keyword>
<sequence>MELSDYFGDTEPEEWNLIGFYKHRQREPDFTRVFQKEAFKLRKSLDYLLENGTTIAKARADRLIKSLKASGSLGSPHDYGEHLRVVPLMICVFVVVWRVSTCFHGYERQLCAVPLMICVFAMLCSGDINSHNYGGQPRAVLFMICVFVVVCRFIMSPGFLKCH</sequence>
<protein>
    <submittedName>
        <fullName evidence="2">Uncharacterized protein</fullName>
    </submittedName>
</protein>
<dbReference type="Proteomes" id="UP000268093">
    <property type="component" value="Unassembled WGS sequence"/>
</dbReference>
<feature type="transmembrane region" description="Helical" evidence="1">
    <location>
        <begin position="140"/>
        <end position="160"/>
    </location>
</feature>
<evidence type="ECO:0000313" key="3">
    <source>
        <dbReference type="Proteomes" id="UP000268093"/>
    </source>
</evidence>
<organism evidence="2 3">
    <name type="scientific">Jimgerdemannia flammicorona</name>
    <dbReference type="NCBI Taxonomy" id="994334"/>
    <lineage>
        <taxon>Eukaryota</taxon>
        <taxon>Fungi</taxon>
        <taxon>Fungi incertae sedis</taxon>
        <taxon>Mucoromycota</taxon>
        <taxon>Mucoromycotina</taxon>
        <taxon>Endogonomycetes</taxon>
        <taxon>Endogonales</taxon>
        <taxon>Endogonaceae</taxon>
        <taxon>Jimgerdemannia</taxon>
    </lineage>
</organism>
<feature type="transmembrane region" description="Helical" evidence="1">
    <location>
        <begin position="85"/>
        <end position="103"/>
    </location>
</feature>